<dbReference type="Pfam" id="PF13561">
    <property type="entry name" value="adh_short_C2"/>
    <property type="match status" value="1"/>
</dbReference>
<organism evidence="4">
    <name type="scientific">Phaffia rhodozyma</name>
    <name type="common">Yeast</name>
    <name type="synonym">Xanthophyllomyces dendrorhous</name>
    <dbReference type="NCBI Taxonomy" id="264483"/>
    <lineage>
        <taxon>Eukaryota</taxon>
        <taxon>Fungi</taxon>
        <taxon>Dikarya</taxon>
        <taxon>Basidiomycota</taxon>
        <taxon>Agaricomycotina</taxon>
        <taxon>Tremellomycetes</taxon>
        <taxon>Cystofilobasidiales</taxon>
        <taxon>Mrakiaceae</taxon>
        <taxon>Phaffia</taxon>
    </lineage>
</organism>
<dbReference type="AlphaFoldDB" id="A0A0F7SRF2"/>
<evidence type="ECO:0000313" key="4">
    <source>
        <dbReference type="EMBL" id="CED83080.1"/>
    </source>
</evidence>
<sequence length="295" mass="30656">MSYPTALPDVSTKYLFDVKDKVILVTGGSSGLGTMMAASFVQNGAKVYIASRKLTQLQEVTAQLNGIGKSSNSGGSCAYFVADLGTKAGCDSLVSQLKEKESSLDVLVNNSGMSWGGPLSDEFPEVGWDRVMSTNVKSIFYLVAGLRPLLRKNATALNPGKVINVSSIAGIVPSAEGGLSKPGWGVYSYATSKAAVNHLTGVLATSLAAEHINVNAIAPGTFPSKMTSFGFKNAEKELLAEQPTGRVGMAEDMAGLAMFLASRASSHVTGAIIPVDGGARLGAESVKTSREKAKL</sequence>
<dbReference type="PANTHER" id="PTHR43618">
    <property type="entry name" value="7-ALPHA-HYDROXYSTEROID DEHYDROGENASE"/>
    <property type="match status" value="1"/>
</dbReference>
<evidence type="ECO:0000256" key="2">
    <source>
        <dbReference type="ARBA" id="ARBA00022857"/>
    </source>
</evidence>
<name>A0A0F7SRF2_PHARH</name>
<keyword evidence="3" id="KW-0560">Oxidoreductase</keyword>
<dbReference type="InterPro" id="IPR052178">
    <property type="entry name" value="Sec_Metab_Biosynth_SDR"/>
</dbReference>
<keyword evidence="2" id="KW-0521">NADP</keyword>
<dbReference type="InterPro" id="IPR036291">
    <property type="entry name" value="NAD(P)-bd_dom_sf"/>
</dbReference>
<accession>A0A0F7SRF2</accession>
<dbReference type="PANTHER" id="PTHR43618:SF8">
    <property type="entry name" value="7ALPHA-HYDROXYSTEROID DEHYDROGENASE"/>
    <property type="match status" value="1"/>
</dbReference>
<dbReference type="FunFam" id="3.40.50.720:FF:000084">
    <property type="entry name" value="Short-chain dehydrogenase reductase"/>
    <property type="match status" value="1"/>
</dbReference>
<evidence type="ECO:0000256" key="1">
    <source>
        <dbReference type="ARBA" id="ARBA00006484"/>
    </source>
</evidence>
<reference evidence="4" key="1">
    <citation type="submission" date="2014-08" db="EMBL/GenBank/DDBJ databases">
        <authorList>
            <person name="Sharma Rahul"/>
            <person name="Thines Marco"/>
        </authorList>
    </citation>
    <scope>NUCLEOTIDE SEQUENCE</scope>
</reference>
<dbReference type="EMBL" id="LN483142">
    <property type="protein sequence ID" value="CED83080.1"/>
    <property type="molecule type" value="Genomic_DNA"/>
</dbReference>
<proteinExistence type="inferred from homology"/>
<dbReference type="Gene3D" id="3.40.50.720">
    <property type="entry name" value="NAD(P)-binding Rossmann-like Domain"/>
    <property type="match status" value="1"/>
</dbReference>
<dbReference type="PRINTS" id="PR00080">
    <property type="entry name" value="SDRFAMILY"/>
</dbReference>
<dbReference type="GO" id="GO:0016491">
    <property type="term" value="F:oxidoreductase activity"/>
    <property type="evidence" value="ECO:0007669"/>
    <property type="project" value="UniProtKB-KW"/>
</dbReference>
<dbReference type="PRINTS" id="PR00081">
    <property type="entry name" value="GDHRDH"/>
</dbReference>
<comment type="similarity">
    <text evidence="1">Belongs to the short-chain dehydrogenases/reductases (SDR) family.</text>
</comment>
<protein>
    <submittedName>
        <fullName evidence="4">Rhamnolipids biosynthesis 3-oxoacyl-reductase</fullName>
    </submittedName>
</protein>
<dbReference type="InterPro" id="IPR002347">
    <property type="entry name" value="SDR_fam"/>
</dbReference>
<evidence type="ECO:0000256" key="3">
    <source>
        <dbReference type="ARBA" id="ARBA00023002"/>
    </source>
</evidence>
<dbReference type="SUPFAM" id="SSF51735">
    <property type="entry name" value="NAD(P)-binding Rossmann-fold domains"/>
    <property type="match status" value="1"/>
</dbReference>